<proteinExistence type="predicted"/>
<protein>
    <recommendedName>
        <fullName evidence="3">Transposase</fullName>
    </recommendedName>
</protein>
<evidence type="ECO:0008006" key="3">
    <source>
        <dbReference type="Google" id="ProtNLM"/>
    </source>
</evidence>
<keyword evidence="2" id="KW-1185">Reference proteome</keyword>
<dbReference type="EMBL" id="AFGF01000234">
    <property type="protein sequence ID" value="EGO62237.1"/>
    <property type="molecule type" value="Genomic_DNA"/>
</dbReference>
<dbReference type="eggNOG" id="COG2963">
    <property type="taxonomic scope" value="Bacteria"/>
</dbReference>
<dbReference type="STRING" id="1009370.ALO_18722"/>
<name>F7NNQ3_9FIRM</name>
<dbReference type="Proteomes" id="UP000003240">
    <property type="component" value="Unassembled WGS sequence"/>
</dbReference>
<gene>
    <name evidence="1" type="ORF">ALO_18722</name>
</gene>
<accession>F7NNQ3</accession>
<comment type="caution">
    <text evidence="1">The sequence shown here is derived from an EMBL/GenBank/DDBJ whole genome shotgun (WGS) entry which is preliminary data.</text>
</comment>
<organism evidence="1 2">
    <name type="scientific">Acetonema longum DSM 6540</name>
    <dbReference type="NCBI Taxonomy" id="1009370"/>
    <lineage>
        <taxon>Bacteria</taxon>
        <taxon>Bacillati</taxon>
        <taxon>Bacillota</taxon>
        <taxon>Negativicutes</taxon>
        <taxon>Acetonemataceae</taxon>
        <taxon>Acetonema</taxon>
    </lineage>
</organism>
<dbReference type="OrthoDB" id="9808061at2"/>
<sequence>MQVQKLTHEVRLQKWSEIIRSCRNSGKPIQTWCSENNINLKTYYHWQKHVCQAACRELSLSQEAATPSVPQPEGPVFAELRQPTPQTGTIALVIQRQDTQIHIYHGADAATVQAALTALNRPC</sequence>
<dbReference type="AlphaFoldDB" id="F7NNQ3"/>
<reference evidence="1 2" key="1">
    <citation type="journal article" date="2011" name="EMBO J.">
        <title>Structural diversity of bacterial flagellar motors.</title>
        <authorList>
            <person name="Chen S."/>
            <person name="Beeby M."/>
            <person name="Murphy G.E."/>
            <person name="Leadbetter J.R."/>
            <person name="Hendrixson D.R."/>
            <person name="Briegel A."/>
            <person name="Li Z."/>
            <person name="Shi J."/>
            <person name="Tocheva E.I."/>
            <person name="Muller A."/>
            <person name="Dobro M.J."/>
            <person name="Jensen G.J."/>
        </authorList>
    </citation>
    <scope>NUCLEOTIDE SEQUENCE [LARGE SCALE GENOMIC DNA]</scope>
    <source>
        <strain evidence="1 2">DSM 6540</strain>
    </source>
</reference>
<dbReference type="NCBIfam" id="NF047593">
    <property type="entry name" value="IS66_ISAeme5_TnpA"/>
    <property type="match status" value="1"/>
</dbReference>
<dbReference type="RefSeq" id="WP_004098848.1">
    <property type="nucleotide sequence ID" value="NZ_AFGF01000234.1"/>
</dbReference>
<evidence type="ECO:0000313" key="2">
    <source>
        <dbReference type="Proteomes" id="UP000003240"/>
    </source>
</evidence>
<evidence type="ECO:0000313" key="1">
    <source>
        <dbReference type="EMBL" id="EGO62237.1"/>
    </source>
</evidence>